<comment type="caution">
    <text evidence="1">The sequence shown here is derived from an EMBL/GenBank/DDBJ whole genome shotgun (WGS) entry which is preliminary data.</text>
</comment>
<accession>A0A6B3NQ72</accession>
<evidence type="ECO:0000313" key="1">
    <source>
        <dbReference type="EMBL" id="NER31661.1"/>
    </source>
</evidence>
<organism evidence="1">
    <name type="scientific">Symploca sp. SIO1C4</name>
    <dbReference type="NCBI Taxonomy" id="2607765"/>
    <lineage>
        <taxon>Bacteria</taxon>
        <taxon>Bacillati</taxon>
        <taxon>Cyanobacteriota</taxon>
        <taxon>Cyanophyceae</taxon>
        <taxon>Coleofasciculales</taxon>
        <taxon>Coleofasciculaceae</taxon>
        <taxon>Symploca</taxon>
    </lineage>
</organism>
<dbReference type="EMBL" id="JAAHFQ010000894">
    <property type="protein sequence ID" value="NER31661.1"/>
    <property type="molecule type" value="Genomic_DNA"/>
</dbReference>
<proteinExistence type="predicted"/>
<name>A0A6B3NQ72_9CYAN</name>
<sequence>MNNSNFAPAKISKNRIQPSLMLQALAFTCILYFCVGKTPPNIARETSQNVESGVALSAAVSHSVLLDASERFGVPTSALDISNAQSRTWSDECLELSNSKLSKCKEMLIPGWQIIVNSEDKHWVYRTNASGSIIALEPDKPKNNTK</sequence>
<dbReference type="AlphaFoldDB" id="A0A6B3NQ72"/>
<protein>
    <submittedName>
        <fullName evidence="1">Uncharacterized protein</fullName>
    </submittedName>
</protein>
<gene>
    <name evidence="1" type="ORF">F6J89_29635</name>
</gene>
<reference evidence="1" key="1">
    <citation type="submission" date="2019-11" db="EMBL/GenBank/DDBJ databases">
        <title>Genomic insights into an expanded diversity of filamentous marine cyanobacteria reveals the extraordinary biosynthetic potential of Moorea and Okeania.</title>
        <authorList>
            <person name="Ferreira Leao T."/>
            <person name="Wang M."/>
            <person name="Moss N."/>
            <person name="Da Silva R."/>
            <person name="Sanders J."/>
            <person name="Nurk S."/>
            <person name="Gurevich A."/>
            <person name="Humphrey G."/>
            <person name="Reher R."/>
            <person name="Zhu Q."/>
            <person name="Belda-Ferre P."/>
            <person name="Glukhov E."/>
            <person name="Rex R."/>
            <person name="Dorrestein P.C."/>
            <person name="Knight R."/>
            <person name="Pevzner P."/>
            <person name="Gerwick W.H."/>
            <person name="Gerwick L."/>
        </authorList>
    </citation>
    <scope>NUCLEOTIDE SEQUENCE</scope>
    <source>
        <strain evidence="1">SIO1C4</strain>
    </source>
</reference>